<dbReference type="Proteomes" id="UP000294360">
    <property type="component" value="Plasmid 3"/>
</dbReference>
<proteinExistence type="predicted"/>
<reference evidence="1 2" key="1">
    <citation type="submission" date="2019-03" db="EMBL/GenBank/DDBJ databases">
        <authorList>
            <person name="Kox A.R. M."/>
        </authorList>
    </citation>
    <scope>NUCLEOTIDE SEQUENCE [LARGE SCALE GENOMIC DNA]</scope>
    <source>
        <strain evidence="1">MTUNDRAET4 annotated genome</strain>
        <plasmid evidence="2">3</plasmid>
    </source>
</reference>
<keyword evidence="1" id="KW-0614">Plasmid</keyword>
<dbReference type="EMBL" id="LR536452">
    <property type="protein sequence ID" value="VFU17493.1"/>
    <property type="molecule type" value="Genomic_DNA"/>
</dbReference>
<dbReference type="KEGG" id="mtun:MTUNDRAET4_0058.2"/>
<geneLocation type="plasmid" evidence="1 2">
    <name>3</name>
</geneLocation>
<dbReference type="OrthoDB" id="8450873at2"/>
<sequence length="109" mass="12207">MTIQNQPYALQPIGNTASPFDSLDAFDYDAARREGWTISDCGVYGDGSRRVELQKTDDPIQGAPLFTEDRAAWAHVVQQARRGSSLHYLALQLIDRREKLAVEAHCGTW</sequence>
<evidence type="ECO:0000313" key="1">
    <source>
        <dbReference type="EMBL" id="VFU17493.1"/>
    </source>
</evidence>
<dbReference type="RefSeq" id="WP_134493292.1">
    <property type="nucleotide sequence ID" value="NZ_CP139087.1"/>
</dbReference>
<name>A0A4V6IND3_METTU</name>
<gene>
    <name evidence="1" type="ORF">MTUNDRAET4_0058</name>
</gene>
<accession>A0A4V6IND3</accession>
<protein>
    <submittedName>
        <fullName evidence="1">Uncharacterized protein</fullName>
    </submittedName>
</protein>
<dbReference type="AlphaFoldDB" id="A0A4V6IND3"/>
<organism evidence="1 2">
    <name type="scientific">Methylocella tundrae</name>
    <dbReference type="NCBI Taxonomy" id="227605"/>
    <lineage>
        <taxon>Bacteria</taxon>
        <taxon>Pseudomonadati</taxon>
        <taxon>Pseudomonadota</taxon>
        <taxon>Alphaproteobacteria</taxon>
        <taxon>Hyphomicrobiales</taxon>
        <taxon>Beijerinckiaceae</taxon>
        <taxon>Methylocella</taxon>
    </lineage>
</organism>
<evidence type="ECO:0000313" key="2">
    <source>
        <dbReference type="Proteomes" id="UP000294360"/>
    </source>
</evidence>